<dbReference type="InterPro" id="IPR009010">
    <property type="entry name" value="Asp_de-COase-like_dom_sf"/>
</dbReference>
<dbReference type="AlphaFoldDB" id="A0A0F9UKQ3"/>
<comment type="caution">
    <text evidence="5">The sequence shown here is derived from an EMBL/GenBank/DDBJ whole genome shotgun (WGS) entry which is preliminary data.</text>
</comment>
<evidence type="ECO:0000256" key="1">
    <source>
        <dbReference type="ARBA" id="ARBA00022741"/>
    </source>
</evidence>
<evidence type="ECO:0000313" key="5">
    <source>
        <dbReference type="EMBL" id="KKN54188.1"/>
    </source>
</evidence>
<dbReference type="InterPro" id="IPR003338">
    <property type="entry name" value="CDC4_N-term_subdom"/>
</dbReference>
<dbReference type="SMART" id="SM01072">
    <property type="entry name" value="CDC48_2"/>
    <property type="match status" value="1"/>
</dbReference>
<dbReference type="InterPro" id="IPR029067">
    <property type="entry name" value="CDC48_domain_2-like_sf"/>
</dbReference>
<dbReference type="Pfam" id="PF02359">
    <property type="entry name" value="CDC48_N"/>
    <property type="match status" value="1"/>
</dbReference>
<feature type="domain" description="CDC48 N-terminal subdomain" evidence="4">
    <location>
        <begin position="14"/>
        <end position="101"/>
    </location>
</feature>
<dbReference type="PROSITE" id="PS50890">
    <property type="entry name" value="PUA"/>
    <property type="match status" value="1"/>
</dbReference>
<feature type="domain" description="CDC48" evidence="3">
    <location>
        <begin position="116"/>
        <end position="179"/>
    </location>
</feature>
<name>A0A0F9UKQ3_9ZZZZ</name>
<accession>A0A0F9UKQ3</accession>
<gene>
    <name evidence="5" type="ORF">LCGC14_0594810</name>
</gene>
<dbReference type="SUPFAM" id="SSF54585">
    <property type="entry name" value="Cdc48 domain 2-like"/>
    <property type="match status" value="1"/>
</dbReference>
<dbReference type="FunFam" id="2.40.40.20:FF:000007">
    <property type="entry name" value="AAA family ATPase"/>
    <property type="match status" value="1"/>
</dbReference>
<protein>
    <recommendedName>
        <fullName evidence="6">CDC48 N-terminal subdomain domain-containing protein</fullName>
    </recommendedName>
</protein>
<dbReference type="Pfam" id="PF02933">
    <property type="entry name" value="CDC48_2"/>
    <property type="match status" value="1"/>
</dbReference>
<reference evidence="5" key="1">
    <citation type="journal article" date="2015" name="Nature">
        <title>Complex archaea that bridge the gap between prokaryotes and eukaryotes.</title>
        <authorList>
            <person name="Spang A."/>
            <person name="Saw J.H."/>
            <person name="Jorgensen S.L."/>
            <person name="Zaremba-Niedzwiedzka K."/>
            <person name="Martijn J."/>
            <person name="Lind A.E."/>
            <person name="van Eijk R."/>
            <person name="Schleper C."/>
            <person name="Guy L."/>
            <person name="Ettema T.J."/>
        </authorList>
    </citation>
    <scope>NUCLEOTIDE SEQUENCE</scope>
</reference>
<evidence type="ECO:0000259" key="3">
    <source>
        <dbReference type="SMART" id="SM01072"/>
    </source>
</evidence>
<evidence type="ECO:0000259" key="4">
    <source>
        <dbReference type="SMART" id="SM01073"/>
    </source>
</evidence>
<dbReference type="InterPro" id="IPR004201">
    <property type="entry name" value="Cdc48_dom2"/>
</dbReference>
<keyword evidence="2" id="KW-0067">ATP-binding</keyword>
<dbReference type="SUPFAM" id="SSF50692">
    <property type="entry name" value="ADC-like"/>
    <property type="match status" value="1"/>
</dbReference>
<dbReference type="SMART" id="SM01073">
    <property type="entry name" value="CDC48_N"/>
    <property type="match status" value="1"/>
</dbReference>
<organism evidence="5">
    <name type="scientific">marine sediment metagenome</name>
    <dbReference type="NCBI Taxonomy" id="412755"/>
    <lineage>
        <taxon>unclassified sequences</taxon>
        <taxon>metagenomes</taxon>
        <taxon>ecological metagenomes</taxon>
    </lineage>
</organism>
<proteinExistence type="predicted"/>
<dbReference type="GO" id="GO:0005524">
    <property type="term" value="F:ATP binding"/>
    <property type="evidence" value="ECO:0007669"/>
    <property type="project" value="UniProtKB-KW"/>
</dbReference>
<sequence length="192" mass="21775">MRGITRKVDRDNIKVRVSDAYKGDAGRGRIRIDPDVIKELKLKTGDVIEIEHPVSGKKTASLLFPGKDQDKGKNAIRIDSSSQRNLKASLGDFVTIRRIEVRLAEKITFALVKEIVIIKNPGYLVQMIENRVITKGDILSFNAKGKRIDFVIVDYSPKADAVRVHLGTRIIISEKIYQEFENELKKTDMQKK</sequence>
<evidence type="ECO:0008006" key="6">
    <source>
        <dbReference type="Google" id="ProtNLM"/>
    </source>
</evidence>
<evidence type="ECO:0000256" key="2">
    <source>
        <dbReference type="ARBA" id="ARBA00022840"/>
    </source>
</evidence>
<dbReference type="Gene3D" id="2.40.40.20">
    <property type="match status" value="1"/>
</dbReference>
<dbReference type="EMBL" id="LAZR01000939">
    <property type="protein sequence ID" value="KKN54188.1"/>
    <property type="molecule type" value="Genomic_DNA"/>
</dbReference>
<keyword evidence="1" id="KW-0547">Nucleotide-binding</keyword>